<dbReference type="SUPFAM" id="SSF81345">
    <property type="entry name" value="ABC transporter involved in vitamin B12 uptake, BtuC"/>
    <property type="match status" value="1"/>
</dbReference>
<dbReference type="InterPro" id="IPR037294">
    <property type="entry name" value="ABC_BtuC-like"/>
</dbReference>
<dbReference type="Pfam" id="PF01032">
    <property type="entry name" value="FecCD"/>
    <property type="match status" value="1"/>
</dbReference>
<comment type="subcellular location">
    <subcellularLocation>
        <location evidence="1">Cell membrane</location>
        <topology evidence="1">Multi-pass membrane protein</topology>
    </subcellularLocation>
</comment>
<keyword evidence="10" id="KW-1185">Reference proteome</keyword>
<sequence length="346" mass="36657">MSFLAKPFFILLLMLLLLTTLMATAIFQGPSTITSDHVLAILANAWGSTNTVEGLRPWMQNVLIDVRMPRILLGALAGACLAICGAVMQGMFRNPLASPSVLGVSSGASLGAVIALYLGLASVSIWALPLFAFIGAGLTLFLVYRIASQRGHTATGTLLLAGVAIGALNTAISSLILALSLNNWEVGRMIIYWTMGGLDGRTWDHVWLLLPFAMLGTGALLFFSRSLDALLLGEVHAASIGVDIVNTRRWLLVITALMVGATVSVCGSIGFIGLVVPHILRLLMGPHHRYLLPASAIGGAITLVGADLLLRTLTPEKAIPLGVATATLGAPFFLFLLVRKRWSIQV</sequence>
<name>A0A9E8HQJ4_9ALTE</name>
<evidence type="ECO:0000313" key="10">
    <source>
        <dbReference type="Proteomes" id="UP001164472"/>
    </source>
</evidence>
<dbReference type="InterPro" id="IPR000522">
    <property type="entry name" value="ABC_transptr_permease_BtuC"/>
</dbReference>
<feature type="transmembrane region" description="Helical" evidence="8">
    <location>
        <begin position="126"/>
        <end position="146"/>
    </location>
</feature>
<dbReference type="Gene3D" id="1.10.3470.10">
    <property type="entry name" value="ABC transporter involved in vitamin B12 uptake, BtuC"/>
    <property type="match status" value="1"/>
</dbReference>
<dbReference type="AlphaFoldDB" id="A0A9E8HQJ4"/>
<evidence type="ECO:0000313" key="9">
    <source>
        <dbReference type="EMBL" id="UZW74696.1"/>
    </source>
</evidence>
<dbReference type="GO" id="GO:0005886">
    <property type="term" value="C:plasma membrane"/>
    <property type="evidence" value="ECO:0007669"/>
    <property type="project" value="UniProtKB-SubCell"/>
</dbReference>
<evidence type="ECO:0000256" key="4">
    <source>
        <dbReference type="ARBA" id="ARBA00022475"/>
    </source>
</evidence>
<dbReference type="EMBL" id="CP101527">
    <property type="protein sequence ID" value="UZW74696.1"/>
    <property type="molecule type" value="Genomic_DNA"/>
</dbReference>
<dbReference type="GO" id="GO:0022857">
    <property type="term" value="F:transmembrane transporter activity"/>
    <property type="evidence" value="ECO:0007669"/>
    <property type="project" value="InterPro"/>
</dbReference>
<evidence type="ECO:0000256" key="1">
    <source>
        <dbReference type="ARBA" id="ARBA00004651"/>
    </source>
</evidence>
<evidence type="ECO:0000256" key="8">
    <source>
        <dbReference type="SAM" id="Phobius"/>
    </source>
</evidence>
<evidence type="ECO:0000256" key="2">
    <source>
        <dbReference type="ARBA" id="ARBA00007935"/>
    </source>
</evidence>
<proteinExistence type="inferred from homology"/>
<protein>
    <submittedName>
        <fullName evidence="9">Iron ABC transporter permease</fullName>
    </submittedName>
</protein>
<feature type="transmembrane region" description="Helical" evidence="8">
    <location>
        <begin position="158"/>
        <end position="179"/>
    </location>
</feature>
<keyword evidence="3" id="KW-0813">Transport</keyword>
<dbReference type="RefSeq" id="WP_251810123.1">
    <property type="nucleotide sequence ID" value="NZ_CP101527.1"/>
</dbReference>
<keyword evidence="7 8" id="KW-0472">Membrane</keyword>
<feature type="transmembrane region" description="Helical" evidence="8">
    <location>
        <begin position="71"/>
        <end position="88"/>
    </location>
</feature>
<gene>
    <name evidence="9" type="ORF">NNL22_17000</name>
</gene>
<evidence type="ECO:0000256" key="7">
    <source>
        <dbReference type="ARBA" id="ARBA00023136"/>
    </source>
</evidence>
<evidence type="ECO:0000256" key="3">
    <source>
        <dbReference type="ARBA" id="ARBA00022448"/>
    </source>
</evidence>
<keyword evidence="5 8" id="KW-0812">Transmembrane</keyword>
<dbReference type="PANTHER" id="PTHR30472">
    <property type="entry name" value="FERRIC ENTEROBACTIN TRANSPORT SYSTEM PERMEASE PROTEIN"/>
    <property type="match status" value="1"/>
</dbReference>
<dbReference type="CDD" id="cd06550">
    <property type="entry name" value="TM_ABC_iron-siderophores_like"/>
    <property type="match status" value="1"/>
</dbReference>
<feature type="transmembrane region" description="Helical" evidence="8">
    <location>
        <begin position="205"/>
        <end position="222"/>
    </location>
</feature>
<feature type="transmembrane region" description="Helical" evidence="8">
    <location>
        <begin position="100"/>
        <end position="120"/>
    </location>
</feature>
<dbReference type="FunFam" id="1.10.3470.10:FF:000001">
    <property type="entry name" value="Vitamin B12 ABC transporter permease BtuC"/>
    <property type="match status" value="1"/>
</dbReference>
<evidence type="ECO:0000256" key="6">
    <source>
        <dbReference type="ARBA" id="ARBA00022989"/>
    </source>
</evidence>
<dbReference type="GO" id="GO:0033214">
    <property type="term" value="P:siderophore-iron import into cell"/>
    <property type="evidence" value="ECO:0007669"/>
    <property type="project" value="TreeGrafter"/>
</dbReference>
<feature type="transmembrane region" description="Helical" evidence="8">
    <location>
        <begin position="318"/>
        <end position="338"/>
    </location>
</feature>
<keyword evidence="4" id="KW-1003">Cell membrane</keyword>
<dbReference type="KEGG" id="asem:NNL22_17000"/>
<feature type="transmembrane region" description="Helical" evidence="8">
    <location>
        <begin position="251"/>
        <end position="276"/>
    </location>
</feature>
<accession>A0A9E8HQJ4</accession>
<comment type="similarity">
    <text evidence="2">Belongs to the binding-protein-dependent transport system permease family. FecCD subfamily.</text>
</comment>
<evidence type="ECO:0000256" key="5">
    <source>
        <dbReference type="ARBA" id="ARBA00022692"/>
    </source>
</evidence>
<keyword evidence="6 8" id="KW-1133">Transmembrane helix</keyword>
<dbReference type="Proteomes" id="UP001164472">
    <property type="component" value="Chromosome"/>
</dbReference>
<dbReference type="PANTHER" id="PTHR30472:SF25">
    <property type="entry name" value="ABC TRANSPORTER PERMEASE PROTEIN MJ0876-RELATED"/>
    <property type="match status" value="1"/>
</dbReference>
<organism evidence="9 10">
    <name type="scientific">Alkalimarinus sediminis</name>
    <dbReference type="NCBI Taxonomy" id="1632866"/>
    <lineage>
        <taxon>Bacteria</taxon>
        <taxon>Pseudomonadati</taxon>
        <taxon>Pseudomonadota</taxon>
        <taxon>Gammaproteobacteria</taxon>
        <taxon>Alteromonadales</taxon>
        <taxon>Alteromonadaceae</taxon>
        <taxon>Alkalimarinus</taxon>
    </lineage>
</organism>
<reference evidence="9" key="1">
    <citation type="submission" date="2022-07" db="EMBL/GenBank/DDBJ databases">
        <title>Alkalimarinus sp. nov., isolated from gut of a Alitta virens.</title>
        <authorList>
            <person name="Yang A.I."/>
            <person name="Shin N.-R."/>
        </authorList>
    </citation>
    <scope>NUCLEOTIDE SEQUENCE</scope>
    <source>
        <strain evidence="9">FA028</strain>
    </source>
</reference>